<dbReference type="OrthoDB" id="5574452at2759"/>
<keyword evidence="15" id="KW-0505">Motor protein</keyword>
<dbReference type="GO" id="GO:0005634">
    <property type="term" value="C:nucleus"/>
    <property type="evidence" value="ECO:0007669"/>
    <property type="project" value="UniProtKB-SubCell"/>
</dbReference>
<dbReference type="CDD" id="cd23126">
    <property type="entry name" value="mRING-HC-C3HC3D_TRAF4-like"/>
    <property type="match status" value="1"/>
</dbReference>
<dbReference type="SMART" id="SM01375">
    <property type="entry name" value="Dynein_light"/>
    <property type="match status" value="3"/>
</dbReference>
<organism evidence="23 24">
    <name type="scientific">Mytilus coruscus</name>
    <name type="common">Sea mussel</name>
    <dbReference type="NCBI Taxonomy" id="42192"/>
    <lineage>
        <taxon>Eukaryota</taxon>
        <taxon>Metazoa</taxon>
        <taxon>Spiralia</taxon>
        <taxon>Lophotrochozoa</taxon>
        <taxon>Mollusca</taxon>
        <taxon>Bivalvia</taxon>
        <taxon>Autobranchia</taxon>
        <taxon>Pteriomorphia</taxon>
        <taxon>Mytilida</taxon>
        <taxon>Mytiloidea</taxon>
        <taxon>Mytilidae</taxon>
        <taxon>Mytilinae</taxon>
        <taxon>Mytilus</taxon>
    </lineage>
</organism>
<dbReference type="SMART" id="SM00061">
    <property type="entry name" value="MATH"/>
    <property type="match status" value="1"/>
</dbReference>
<keyword evidence="11" id="KW-0509">mRNA transport</keyword>
<evidence type="ECO:0000256" key="1">
    <source>
        <dbReference type="ARBA" id="ARBA00004123"/>
    </source>
</evidence>
<keyword evidence="7" id="KW-0493">Microtubule</keyword>
<evidence type="ECO:0000259" key="22">
    <source>
        <dbReference type="PROSITE" id="PS50145"/>
    </source>
</evidence>
<dbReference type="Pfam" id="PF13923">
    <property type="entry name" value="zf-C3HC4_2"/>
    <property type="match status" value="1"/>
</dbReference>
<feature type="coiled-coil region" evidence="19">
    <location>
        <begin position="268"/>
        <end position="295"/>
    </location>
</feature>
<dbReference type="GO" id="GO:0045505">
    <property type="term" value="F:dynein intermediate chain binding"/>
    <property type="evidence" value="ECO:0007669"/>
    <property type="project" value="TreeGrafter"/>
</dbReference>
<dbReference type="InterPro" id="IPR008974">
    <property type="entry name" value="TRAF-like"/>
</dbReference>
<dbReference type="InterPro" id="IPR013083">
    <property type="entry name" value="Znf_RING/FYVE/PHD"/>
</dbReference>
<dbReference type="FunFam" id="2.60.210.10:FF:000017">
    <property type="entry name" value="TNF receptor-associated factor"/>
    <property type="match status" value="1"/>
</dbReference>
<dbReference type="AlphaFoldDB" id="A0A6J8EGE4"/>
<evidence type="ECO:0000256" key="18">
    <source>
        <dbReference type="PROSITE-ProRule" id="PRU00207"/>
    </source>
</evidence>
<keyword evidence="19" id="KW-0175">Coiled coil</keyword>
<dbReference type="Pfam" id="PF02176">
    <property type="entry name" value="zf-TRAF"/>
    <property type="match status" value="1"/>
</dbReference>
<dbReference type="SUPFAM" id="SSF49599">
    <property type="entry name" value="TRAF domain-like"/>
    <property type="match status" value="3"/>
</dbReference>
<dbReference type="PANTHER" id="PTHR11886:SF35">
    <property type="entry name" value="DYNEIN LIGHT CHAIN"/>
    <property type="match status" value="1"/>
</dbReference>
<dbReference type="FunFam" id="3.30.740.10:FF:000005">
    <property type="entry name" value="Dynein light chain"/>
    <property type="match status" value="2"/>
</dbReference>
<dbReference type="Gene3D" id="3.30.40.10">
    <property type="entry name" value="Zinc/RING finger domain, C3HC4 (zinc finger)"/>
    <property type="match status" value="3"/>
</dbReference>
<evidence type="ECO:0000259" key="20">
    <source>
        <dbReference type="PROSITE" id="PS50089"/>
    </source>
</evidence>
<evidence type="ECO:0000256" key="9">
    <source>
        <dbReference type="ARBA" id="ARBA00022737"/>
    </source>
</evidence>
<evidence type="ECO:0000256" key="3">
    <source>
        <dbReference type="ARBA" id="ARBA00010156"/>
    </source>
</evidence>
<keyword evidence="8 18" id="KW-0479">Metal-binding</keyword>
<evidence type="ECO:0000256" key="4">
    <source>
        <dbReference type="ARBA" id="ARBA00015062"/>
    </source>
</evidence>
<dbReference type="GO" id="GO:0005868">
    <property type="term" value="C:cytoplasmic dynein complex"/>
    <property type="evidence" value="ECO:0007669"/>
    <property type="project" value="TreeGrafter"/>
</dbReference>
<feature type="domain" description="RING-type" evidence="20">
    <location>
        <begin position="48"/>
        <end position="86"/>
    </location>
</feature>
<dbReference type="FunFam" id="3.30.740.10:FF:000001">
    <property type="entry name" value="Dynein light chain"/>
    <property type="match status" value="1"/>
</dbReference>
<sequence>MDNDFMGRPSTRAESRMFTPQGMDGGILSDKEEMQYIFCAPLDKIYECPVCSNVLRYPVLFEECGHRCCASCLPELLRIAPKCPVDGKIIDREREVSVDRLFQQELDALEVKCCFVNRGCTWFGELKDLEMHLDDCRYTPMKCPRNCGMELEKSQLRKHLQEECQKRGIRCDFCHIPITQEEERSHLEVCGKFLLPCPNGCKKGDIPREEMEFHLEEKCPQQEIPCPFANAGCDFMSKRKNLHKHIKDDPISHLGMACDTIIAHGKELDNNMKQLAMHTNKIADLERTVDTLEKLYGCQLVWRIEKWEDKMSEAKLGRKPTIFSPPFLTTRHGYRMAMSLCPYGDGRARGKFLSIFICICKGEHDALLTWPFTHRVSFSLVDQCQDPKSRRNITYTIKPNIIKDNKAFLGRPVGERNASFGAQKFVELEILKTMDYIRDDCVFIKCEIGSEDMTKLTSTSVKMSERKAVIKNADMSEDMQQDAVDCATQALEKYNIEKDIAAYIKKEFDKKYNPTWHCITGRNFGSYISSKENKICGLLCKIHHSRFDSKVCTCLQTKTSANMSERKAVIKNADMSEDMQQDAVDCATQALEKYNIEKDIAAYIKKEFDKKYNPTWHCIVGRNFGSYTEENLIVNMSERKAVIKNADMSEDMQQDAVDCATQALEKYNIEKDIAAYIKKEFDKKYNPTWHCIVGRNFGSYVTHETKHFIYFYLGQVAILLFKSG</sequence>
<keyword evidence="17" id="KW-0539">Nucleus</keyword>
<evidence type="ECO:0000256" key="11">
    <source>
        <dbReference type="ARBA" id="ARBA00022816"/>
    </source>
</evidence>
<dbReference type="PROSITE" id="PS50144">
    <property type="entry name" value="MATH"/>
    <property type="match status" value="1"/>
</dbReference>
<keyword evidence="6" id="KW-0963">Cytoplasm</keyword>
<dbReference type="PROSITE" id="PS01239">
    <property type="entry name" value="DYNEIN_LIGHT_1"/>
    <property type="match status" value="1"/>
</dbReference>
<dbReference type="Pfam" id="PF01221">
    <property type="entry name" value="Dynein_light"/>
    <property type="match status" value="3"/>
</dbReference>
<evidence type="ECO:0000256" key="10">
    <source>
        <dbReference type="ARBA" id="ARBA00022771"/>
    </source>
</evidence>
<dbReference type="GO" id="GO:0015031">
    <property type="term" value="P:protein transport"/>
    <property type="evidence" value="ECO:0007669"/>
    <property type="project" value="UniProtKB-KW"/>
</dbReference>
<dbReference type="GO" id="GO:0051028">
    <property type="term" value="P:mRNA transport"/>
    <property type="evidence" value="ECO:0007669"/>
    <property type="project" value="UniProtKB-KW"/>
</dbReference>
<keyword evidence="13" id="KW-0653">Protein transport</keyword>
<proteinExistence type="inferred from homology"/>
<keyword evidence="16" id="KW-0206">Cytoskeleton</keyword>
<feature type="domain" description="TRAF-type" evidence="22">
    <location>
        <begin position="132"/>
        <end position="174"/>
    </location>
</feature>
<evidence type="ECO:0000256" key="14">
    <source>
        <dbReference type="ARBA" id="ARBA00023017"/>
    </source>
</evidence>
<comment type="similarity">
    <text evidence="3">Belongs to the dynein light chain family.</text>
</comment>
<evidence type="ECO:0000256" key="12">
    <source>
        <dbReference type="ARBA" id="ARBA00022833"/>
    </source>
</evidence>
<dbReference type="InterPro" id="IPR037177">
    <property type="entry name" value="DLC_sf"/>
</dbReference>
<dbReference type="GO" id="GO:0007017">
    <property type="term" value="P:microtubule-based process"/>
    <property type="evidence" value="ECO:0007669"/>
    <property type="project" value="InterPro"/>
</dbReference>
<feature type="zinc finger region" description="TRAF-type" evidence="18">
    <location>
        <begin position="185"/>
        <end position="233"/>
    </location>
</feature>
<dbReference type="Proteomes" id="UP000507470">
    <property type="component" value="Unassembled WGS sequence"/>
</dbReference>
<evidence type="ECO:0000256" key="19">
    <source>
        <dbReference type="SAM" id="Coils"/>
    </source>
</evidence>
<protein>
    <recommendedName>
        <fullName evidence="4">Dynein light chain 1, cytoplasmic</fullName>
    </recommendedName>
</protein>
<dbReference type="InterPro" id="IPR002083">
    <property type="entry name" value="MATH/TRAF_dom"/>
</dbReference>
<feature type="zinc finger region" description="TRAF-type" evidence="18">
    <location>
        <begin position="132"/>
        <end position="174"/>
    </location>
</feature>
<dbReference type="InterPro" id="IPR001372">
    <property type="entry name" value="Dynein_light_chain_typ-1/2"/>
</dbReference>
<evidence type="ECO:0000256" key="13">
    <source>
        <dbReference type="ARBA" id="ARBA00022927"/>
    </source>
</evidence>
<gene>
    <name evidence="23" type="ORF">MCOR_51694</name>
</gene>
<evidence type="ECO:0000256" key="15">
    <source>
        <dbReference type="ARBA" id="ARBA00023175"/>
    </source>
</evidence>
<keyword evidence="12 18" id="KW-0862">Zinc</keyword>
<keyword evidence="5" id="KW-0813">Transport</keyword>
<dbReference type="InterPro" id="IPR019763">
    <property type="entry name" value="Dynein_light_1/2_CS"/>
</dbReference>
<dbReference type="PROSITE" id="PS50089">
    <property type="entry name" value="ZF_RING_2"/>
    <property type="match status" value="1"/>
</dbReference>
<dbReference type="Gene3D" id="3.30.740.10">
    <property type="entry name" value="Protein Inhibitor Of Neuronal Nitric Oxide Synthase"/>
    <property type="match status" value="3"/>
</dbReference>
<feature type="domain" description="TRAF-type" evidence="22">
    <location>
        <begin position="185"/>
        <end position="233"/>
    </location>
</feature>
<keyword evidence="10 18" id="KW-0863">Zinc-finger</keyword>
<evidence type="ECO:0000313" key="23">
    <source>
        <dbReference type="EMBL" id="CAC5419337.1"/>
    </source>
</evidence>
<comment type="subcellular location">
    <subcellularLocation>
        <location evidence="2">Cytoplasm</location>
        <location evidence="2">Cytoskeleton</location>
    </subcellularLocation>
    <subcellularLocation>
        <location evidence="1">Nucleus</location>
    </subcellularLocation>
</comment>
<evidence type="ECO:0000256" key="7">
    <source>
        <dbReference type="ARBA" id="ARBA00022701"/>
    </source>
</evidence>
<name>A0A6J8EGE4_MYTCO</name>
<evidence type="ECO:0000256" key="16">
    <source>
        <dbReference type="ARBA" id="ARBA00023212"/>
    </source>
</evidence>
<dbReference type="EMBL" id="CACVKT020009019">
    <property type="protein sequence ID" value="CAC5419337.1"/>
    <property type="molecule type" value="Genomic_DNA"/>
</dbReference>
<accession>A0A6J8EGE4</accession>
<keyword evidence="24" id="KW-1185">Reference proteome</keyword>
<dbReference type="GO" id="GO:0008270">
    <property type="term" value="F:zinc ion binding"/>
    <property type="evidence" value="ECO:0007669"/>
    <property type="project" value="UniProtKB-KW"/>
</dbReference>
<evidence type="ECO:0000256" key="6">
    <source>
        <dbReference type="ARBA" id="ARBA00022490"/>
    </source>
</evidence>
<evidence type="ECO:0000256" key="5">
    <source>
        <dbReference type="ARBA" id="ARBA00022448"/>
    </source>
</evidence>
<evidence type="ECO:0000256" key="8">
    <source>
        <dbReference type="ARBA" id="ARBA00022723"/>
    </source>
</evidence>
<dbReference type="Pfam" id="PF21355">
    <property type="entry name" value="TRAF-mep_MATH"/>
    <property type="match status" value="1"/>
</dbReference>
<reference evidence="23 24" key="1">
    <citation type="submission" date="2020-06" db="EMBL/GenBank/DDBJ databases">
        <authorList>
            <person name="Li R."/>
            <person name="Bekaert M."/>
        </authorList>
    </citation>
    <scope>NUCLEOTIDE SEQUENCE [LARGE SCALE GENOMIC DNA]</scope>
    <source>
        <strain evidence="24">wild</strain>
    </source>
</reference>
<evidence type="ECO:0000313" key="24">
    <source>
        <dbReference type="Proteomes" id="UP000507470"/>
    </source>
</evidence>
<dbReference type="SUPFAM" id="SSF54648">
    <property type="entry name" value="DLC"/>
    <property type="match status" value="3"/>
</dbReference>
<dbReference type="Gene3D" id="2.60.210.10">
    <property type="entry name" value="Apoptosis, Tumor Necrosis Factor Receptor Associated Protein 2, Chain A"/>
    <property type="match status" value="1"/>
</dbReference>
<dbReference type="SUPFAM" id="SSF57850">
    <property type="entry name" value="RING/U-box"/>
    <property type="match status" value="1"/>
</dbReference>
<evidence type="ECO:0000259" key="21">
    <source>
        <dbReference type="PROSITE" id="PS50144"/>
    </source>
</evidence>
<dbReference type="PROSITE" id="PS50145">
    <property type="entry name" value="ZF_TRAF"/>
    <property type="match status" value="2"/>
</dbReference>
<dbReference type="GO" id="GO:0005874">
    <property type="term" value="C:microtubule"/>
    <property type="evidence" value="ECO:0007669"/>
    <property type="project" value="UniProtKB-KW"/>
</dbReference>
<evidence type="ECO:0000256" key="2">
    <source>
        <dbReference type="ARBA" id="ARBA00004245"/>
    </source>
</evidence>
<dbReference type="CDD" id="cd00270">
    <property type="entry name" value="MATH_TRAF_C"/>
    <property type="match status" value="1"/>
</dbReference>
<dbReference type="InterPro" id="IPR001293">
    <property type="entry name" value="Znf_TRAF"/>
</dbReference>
<keyword evidence="9" id="KW-0677">Repeat</keyword>
<evidence type="ECO:0000256" key="17">
    <source>
        <dbReference type="ARBA" id="ARBA00023242"/>
    </source>
</evidence>
<keyword evidence="14" id="KW-0243">Dynein</keyword>
<dbReference type="PANTHER" id="PTHR11886">
    <property type="entry name" value="DYNEIN LIGHT CHAIN"/>
    <property type="match status" value="1"/>
</dbReference>
<feature type="domain" description="MATH" evidence="21">
    <location>
        <begin position="297"/>
        <end position="448"/>
    </location>
</feature>
<dbReference type="CDD" id="cd21452">
    <property type="entry name" value="DLC-like_DYNLL1_DYNLL2"/>
    <property type="match status" value="2"/>
</dbReference>
<dbReference type="InterPro" id="IPR001841">
    <property type="entry name" value="Znf_RING"/>
</dbReference>
<dbReference type="InterPro" id="IPR049342">
    <property type="entry name" value="TRAF1-6_MATH_dom"/>
</dbReference>